<evidence type="ECO:0000313" key="4">
    <source>
        <dbReference type="EMBL" id="RRS05703.1"/>
    </source>
</evidence>
<dbReference type="PANTHER" id="PTHR37299">
    <property type="entry name" value="TRANSCRIPTIONAL REGULATOR-RELATED"/>
    <property type="match status" value="1"/>
</dbReference>
<feature type="domain" description="HTH LytTR-type" evidence="3">
    <location>
        <begin position="163"/>
        <end position="261"/>
    </location>
</feature>
<evidence type="ECO:0000259" key="2">
    <source>
        <dbReference type="PROSITE" id="PS50110"/>
    </source>
</evidence>
<dbReference type="InterPro" id="IPR046947">
    <property type="entry name" value="LytR-like"/>
</dbReference>
<dbReference type="OrthoDB" id="236568at2"/>
<gene>
    <name evidence="4" type="ORF">EIP75_02215</name>
</gene>
<accession>A0A3R8SA05</accession>
<keyword evidence="5" id="KW-1185">Reference proteome</keyword>
<sequence>MTNAPSALIAEDEPLLARGLVKTLAKLWPELHICTVVHDGDSAVEAARTHHPDIVFMDIRMPERNGLDAAECIVDEWPPGNVLPLIVFVTAFDRYAVDAFERAAVDYVLKPVQPERLASTCQRLVQRLAERQASTDAIALAPVTTLLNLRPAEPALTMIQAGMGSTVHLVSVADVHYFDAEDKYVRVVTAERSLLIRTPLRELTPRLDTAQFMQIHRGTVVRTALIERVVREDTGRIHLFLRGRPERLAVSRSYAHLFKPM</sequence>
<evidence type="ECO:0000313" key="5">
    <source>
        <dbReference type="Proteomes" id="UP000269265"/>
    </source>
</evidence>
<keyword evidence="1" id="KW-0597">Phosphoprotein</keyword>
<dbReference type="Gene3D" id="3.40.50.2300">
    <property type="match status" value="1"/>
</dbReference>
<evidence type="ECO:0000256" key="1">
    <source>
        <dbReference type="PROSITE-ProRule" id="PRU00169"/>
    </source>
</evidence>
<comment type="caution">
    <text evidence="4">The sequence shown here is derived from an EMBL/GenBank/DDBJ whole genome shotgun (WGS) entry which is preliminary data.</text>
</comment>
<dbReference type="Gene3D" id="2.40.50.1020">
    <property type="entry name" value="LytTr DNA-binding domain"/>
    <property type="match status" value="1"/>
</dbReference>
<dbReference type="Pfam" id="PF00072">
    <property type="entry name" value="Response_reg"/>
    <property type="match status" value="1"/>
</dbReference>
<name>A0A3R8SA05_9BURK</name>
<dbReference type="SMART" id="SM00850">
    <property type="entry name" value="LytTR"/>
    <property type="match status" value="1"/>
</dbReference>
<dbReference type="PANTHER" id="PTHR37299:SF1">
    <property type="entry name" value="STAGE 0 SPORULATION PROTEIN A HOMOLOG"/>
    <property type="match status" value="1"/>
</dbReference>
<dbReference type="GO" id="GO:0000156">
    <property type="term" value="F:phosphorelay response regulator activity"/>
    <property type="evidence" value="ECO:0007669"/>
    <property type="project" value="InterPro"/>
</dbReference>
<dbReference type="RefSeq" id="WP_125241610.1">
    <property type="nucleotide sequence ID" value="NZ_RSED01000002.1"/>
</dbReference>
<dbReference type="PROSITE" id="PS50110">
    <property type="entry name" value="RESPONSE_REGULATORY"/>
    <property type="match status" value="1"/>
</dbReference>
<evidence type="ECO:0000259" key="3">
    <source>
        <dbReference type="PROSITE" id="PS50930"/>
    </source>
</evidence>
<reference evidence="4 5" key="1">
    <citation type="submission" date="2018-12" db="EMBL/GenBank/DDBJ databases">
        <title>The whole draft genome of Aquabacterium sp. SJQ9.</title>
        <authorList>
            <person name="Sun L."/>
            <person name="Gao X."/>
            <person name="Chen W."/>
            <person name="Huang K."/>
        </authorList>
    </citation>
    <scope>NUCLEOTIDE SEQUENCE [LARGE SCALE GENOMIC DNA]</scope>
    <source>
        <strain evidence="4 5">SJQ9</strain>
    </source>
</reference>
<dbReference type="AlphaFoldDB" id="A0A3R8SA05"/>
<dbReference type="SMART" id="SM00448">
    <property type="entry name" value="REC"/>
    <property type="match status" value="1"/>
</dbReference>
<dbReference type="EMBL" id="RSED01000002">
    <property type="protein sequence ID" value="RRS05703.1"/>
    <property type="molecule type" value="Genomic_DNA"/>
</dbReference>
<dbReference type="Proteomes" id="UP000269265">
    <property type="component" value="Unassembled WGS sequence"/>
</dbReference>
<proteinExistence type="predicted"/>
<dbReference type="PROSITE" id="PS50930">
    <property type="entry name" value="HTH_LYTTR"/>
    <property type="match status" value="1"/>
</dbReference>
<dbReference type="SUPFAM" id="SSF52172">
    <property type="entry name" value="CheY-like"/>
    <property type="match status" value="1"/>
</dbReference>
<feature type="modified residue" description="4-aspartylphosphate" evidence="1">
    <location>
        <position position="58"/>
    </location>
</feature>
<dbReference type="InterPro" id="IPR007492">
    <property type="entry name" value="LytTR_DNA-bd_dom"/>
</dbReference>
<keyword evidence="4" id="KW-0238">DNA-binding</keyword>
<organism evidence="4 5">
    <name type="scientific">Aquabacterium soli</name>
    <dbReference type="NCBI Taxonomy" id="2493092"/>
    <lineage>
        <taxon>Bacteria</taxon>
        <taxon>Pseudomonadati</taxon>
        <taxon>Pseudomonadota</taxon>
        <taxon>Betaproteobacteria</taxon>
        <taxon>Burkholderiales</taxon>
        <taxon>Aquabacterium</taxon>
    </lineage>
</organism>
<dbReference type="Pfam" id="PF04397">
    <property type="entry name" value="LytTR"/>
    <property type="match status" value="1"/>
</dbReference>
<protein>
    <submittedName>
        <fullName evidence="4">DNA-binding response regulator</fullName>
    </submittedName>
</protein>
<dbReference type="InterPro" id="IPR001789">
    <property type="entry name" value="Sig_transdc_resp-reg_receiver"/>
</dbReference>
<dbReference type="InterPro" id="IPR011006">
    <property type="entry name" value="CheY-like_superfamily"/>
</dbReference>
<feature type="domain" description="Response regulatory" evidence="2">
    <location>
        <begin position="6"/>
        <end position="125"/>
    </location>
</feature>
<dbReference type="GO" id="GO:0003677">
    <property type="term" value="F:DNA binding"/>
    <property type="evidence" value="ECO:0007669"/>
    <property type="project" value="UniProtKB-KW"/>
</dbReference>